<accession>A0ABT9CFA6</accession>
<gene>
    <name evidence="3" type="ORF">Q5741_12610</name>
</gene>
<dbReference type="InterPro" id="IPR011761">
    <property type="entry name" value="ATP-grasp"/>
</dbReference>
<feature type="domain" description="ATP-grasp" evidence="2">
    <location>
        <begin position="8"/>
        <end position="244"/>
    </location>
</feature>
<sequence length="252" mass="30136">MPIRKVRSKLLKGIALKSHRGLRRYLPETHSYRPYRLKKMLRRHRTVFIKPDGGSQGKGIVRVRRMTRRTYKVSWDLRSQRVRRRYLKRAVGRKLNPYRRYVIQRGISLAKYHGRRIDIRVYMQKPSHHWLISGKVTRVGAPGRFVTNFSQGAYPERLTKVLHSLYSHQPHKVKSVLNRIDRISYRAAETLDRRYPGLRQLGIDIGLDRRGRIWIIEVNTNPGHSTFRNLKNKTMYHNIIRRKCIIHSRYAR</sequence>
<dbReference type="InterPro" id="IPR026838">
    <property type="entry name" value="YheC/D"/>
</dbReference>
<keyword evidence="1" id="KW-0547">Nucleotide-binding</keyword>
<dbReference type="Pfam" id="PF14398">
    <property type="entry name" value="ATPgrasp_YheCD"/>
    <property type="match status" value="1"/>
</dbReference>
<evidence type="ECO:0000313" key="3">
    <source>
        <dbReference type="EMBL" id="MDO7907253.1"/>
    </source>
</evidence>
<dbReference type="Gene3D" id="3.30.470.20">
    <property type="entry name" value="ATP-grasp fold, B domain"/>
    <property type="match status" value="1"/>
</dbReference>
<organism evidence="3 4">
    <name type="scientific">Paenibacillus lacisoli</name>
    <dbReference type="NCBI Taxonomy" id="3064525"/>
    <lineage>
        <taxon>Bacteria</taxon>
        <taxon>Bacillati</taxon>
        <taxon>Bacillota</taxon>
        <taxon>Bacilli</taxon>
        <taxon>Bacillales</taxon>
        <taxon>Paenibacillaceae</taxon>
        <taxon>Paenibacillus</taxon>
    </lineage>
</organism>
<dbReference type="PANTHER" id="PTHR21621:SF0">
    <property type="entry name" value="BETA-CITRYLGLUTAMATE SYNTHASE B-RELATED"/>
    <property type="match status" value="1"/>
</dbReference>
<evidence type="ECO:0000259" key="2">
    <source>
        <dbReference type="PROSITE" id="PS50975"/>
    </source>
</evidence>
<protein>
    <submittedName>
        <fullName evidence="3">YheC/YheD family protein</fullName>
    </submittedName>
</protein>
<dbReference type="PANTHER" id="PTHR21621">
    <property type="entry name" value="RIBOSOMAL PROTEIN S6 MODIFICATION PROTEIN"/>
    <property type="match status" value="1"/>
</dbReference>
<comment type="caution">
    <text evidence="3">The sequence shown here is derived from an EMBL/GenBank/DDBJ whole genome shotgun (WGS) entry which is preliminary data.</text>
</comment>
<proteinExistence type="predicted"/>
<dbReference type="PROSITE" id="PS50975">
    <property type="entry name" value="ATP_GRASP"/>
    <property type="match status" value="1"/>
</dbReference>
<evidence type="ECO:0000313" key="4">
    <source>
        <dbReference type="Proteomes" id="UP001240171"/>
    </source>
</evidence>
<evidence type="ECO:0000256" key="1">
    <source>
        <dbReference type="PROSITE-ProRule" id="PRU00409"/>
    </source>
</evidence>
<name>A0ABT9CFA6_9BACL</name>
<dbReference type="Proteomes" id="UP001240171">
    <property type="component" value="Unassembled WGS sequence"/>
</dbReference>
<keyword evidence="4" id="KW-1185">Reference proteome</keyword>
<keyword evidence="1" id="KW-0067">ATP-binding</keyword>
<dbReference type="RefSeq" id="WP_305024456.1">
    <property type="nucleotide sequence ID" value="NZ_JAUQTB010000006.1"/>
</dbReference>
<dbReference type="SUPFAM" id="SSF56059">
    <property type="entry name" value="Glutathione synthetase ATP-binding domain-like"/>
    <property type="match status" value="1"/>
</dbReference>
<dbReference type="EMBL" id="JAUQTB010000006">
    <property type="protein sequence ID" value="MDO7907253.1"/>
    <property type="molecule type" value="Genomic_DNA"/>
</dbReference>
<reference evidence="3 4" key="1">
    <citation type="submission" date="2023-07" db="EMBL/GenBank/DDBJ databases">
        <title>Paenibacillus sp. JX-17 nov. isolated from soil.</title>
        <authorList>
            <person name="Wan Y."/>
            <person name="Liu B."/>
        </authorList>
    </citation>
    <scope>NUCLEOTIDE SEQUENCE [LARGE SCALE GENOMIC DNA]</scope>
    <source>
        <strain evidence="3 4">JX-17</strain>
    </source>
</reference>